<dbReference type="InterPro" id="IPR042104">
    <property type="entry name" value="PKS_dehydratase_sf"/>
</dbReference>
<dbReference type="SMART" id="SM00826">
    <property type="entry name" value="PKS_DH"/>
    <property type="match status" value="1"/>
</dbReference>
<feature type="non-terminal residue" evidence="9">
    <location>
        <position position="1"/>
    </location>
</feature>
<dbReference type="InterPro" id="IPR016181">
    <property type="entry name" value="Acyl_CoA_acyltransferase"/>
</dbReference>
<dbReference type="NCBIfam" id="TIGR01681">
    <property type="entry name" value="HAD-SF-IIIC"/>
    <property type="match status" value="1"/>
</dbReference>
<evidence type="ECO:0000256" key="6">
    <source>
        <dbReference type="PROSITE-ProRule" id="PRU01363"/>
    </source>
</evidence>
<feature type="domain" description="PKS/mFAS DH" evidence="8">
    <location>
        <begin position="54"/>
        <end position="335"/>
    </location>
</feature>
<keyword evidence="2" id="KW-0596">Phosphopantetheine</keyword>
<dbReference type="PANTHER" id="PTHR43775:SF51">
    <property type="entry name" value="INACTIVE PHENOLPHTHIOCEROL SYNTHESIS POLYKETIDE SYNTHASE TYPE I PKS1-RELATED"/>
    <property type="match status" value="1"/>
</dbReference>
<reference evidence="9" key="1">
    <citation type="submission" date="2022-03" db="EMBL/GenBank/DDBJ databases">
        <authorList>
            <person name="Leyn A S."/>
        </authorList>
    </citation>
    <scope>NUCLEOTIDE SEQUENCE</scope>
    <source>
        <strain evidence="9">Streptomyces globisporus 4-3</strain>
    </source>
</reference>
<feature type="region of interest" description="C-terminal hotdog fold" evidence="6">
    <location>
        <begin position="199"/>
        <end position="335"/>
    </location>
</feature>
<dbReference type="InterPro" id="IPR049551">
    <property type="entry name" value="PKS_DH_C"/>
</dbReference>
<dbReference type="InterPro" id="IPR036412">
    <property type="entry name" value="HAD-like_sf"/>
</dbReference>
<dbReference type="InterPro" id="IPR036736">
    <property type="entry name" value="ACP-like_sf"/>
</dbReference>
<dbReference type="PANTHER" id="PTHR43775">
    <property type="entry name" value="FATTY ACID SYNTHASE"/>
    <property type="match status" value="1"/>
</dbReference>
<dbReference type="SUPFAM" id="SSF55729">
    <property type="entry name" value="Acyl-CoA N-acyltransferases (Nat)"/>
    <property type="match status" value="1"/>
</dbReference>
<dbReference type="SUPFAM" id="SSF51735">
    <property type="entry name" value="NAD(P)-binding Rossmann-fold domains"/>
    <property type="match status" value="2"/>
</dbReference>
<feature type="active site" description="Proton donor; for dehydratase activity" evidence="6">
    <location>
        <position position="260"/>
    </location>
</feature>
<proteinExistence type="predicted"/>
<dbReference type="InterPro" id="IPR023214">
    <property type="entry name" value="HAD_sf"/>
</dbReference>
<organism evidence="9 10">
    <name type="scientific">Streptomyces globisporus</name>
    <dbReference type="NCBI Taxonomy" id="1908"/>
    <lineage>
        <taxon>Bacteria</taxon>
        <taxon>Bacillati</taxon>
        <taxon>Actinomycetota</taxon>
        <taxon>Actinomycetes</taxon>
        <taxon>Kitasatosporales</taxon>
        <taxon>Streptomycetaceae</taxon>
        <taxon>Streptomyces</taxon>
    </lineage>
</organism>
<dbReference type="InterPro" id="IPR049900">
    <property type="entry name" value="PKS_mFAS_DH"/>
</dbReference>
<dbReference type="Gene3D" id="3.30.559.30">
    <property type="entry name" value="Nonribosomal peptide synthetase, condensation domain"/>
    <property type="match status" value="1"/>
</dbReference>
<evidence type="ECO:0000256" key="2">
    <source>
        <dbReference type="ARBA" id="ARBA00022450"/>
    </source>
</evidence>
<dbReference type="PROSITE" id="PS50075">
    <property type="entry name" value="CARRIER"/>
    <property type="match status" value="1"/>
</dbReference>
<dbReference type="SUPFAM" id="SSF47336">
    <property type="entry name" value="ACP-like"/>
    <property type="match status" value="1"/>
</dbReference>
<dbReference type="Gene3D" id="3.10.129.110">
    <property type="entry name" value="Polyketide synthase dehydratase"/>
    <property type="match status" value="1"/>
</dbReference>
<keyword evidence="5" id="KW-0511">Multifunctional enzyme</keyword>
<dbReference type="SMART" id="SM00822">
    <property type="entry name" value="PKS_KR"/>
    <property type="match status" value="1"/>
</dbReference>
<dbReference type="InterPro" id="IPR049552">
    <property type="entry name" value="PKS_DH_N"/>
</dbReference>
<dbReference type="Gene3D" id="3.40.50.720">
    <property type="entry name" value="NAD(P)-binding Rossmann-like Domain"/>
    <property type="match status" value="1"/>
</dbReference>
<dbReference type="NCBIfam" id="TIGR01686">
    <property type="entry name" value="FkbH"/>
    <property type="match status" value="1"/>
</dbReference>
<dbReference type="InterPro" id="IPR010033">
    <property type="entry name" value="HAD_SF_ppase_IIIC"/>
</dbReference>
<dbReference type="SUPFAM" id="SSF52777">
    <property type="entry name" value="CoA-dependent acyltransferases"/>
    <property type="match status" value="2"/>
</dbReference>
<dbReference type="InterPro" id="IPR020807">
    <property type="entry name" value="PKS_DH"/>
</dbReference>
<sequence>EVFVAGVDVDWSPWVAGGRLVELPTYAFQRRRYWQPPAAMAADVGSAGLEALRHPLLGAAVRLAGGDDIVLTGRVSRSTHPWLEDHAVFGTVLLPGTAFVEMALRAADEVGCTELRDLTLHAPLTLPEQGEIDVQVQIGGADGTGRSLDIHSRPRRHDGSARWTHHASAVLLSGEGAEGATAPEPDGSLYGTAWPPSGAERLDVAGHYDTMADAGLEYGPAFQGLSDVWRLGDEVFAQVTLPGRQAEEAQKFALHPALLDASLQAAAVDGLDGRTPLPFSFGTVTLYGRGVSEVRVRVTPTGGDTFTVEAADPAGAPVARIDSLLVRPVRAGDLVTPGSATDVLLSLDWSPYEAGASASDADGNTGAGVDADAGLSDVTLLSVAEAAETSHAHDGAAGGEAARARAVLQDTLQRVREWLARDRPASARLVVLTRHAVLTGAEEPDAAVDLAHASVWGLARAARAENPGRVVLVDVDGDPDGLDEGVLREALRTGLPELALRGGTLYVPALLRRPTAPADEGTGAGLGRGTVLITGGTSGLGAEVARHAARNGARHLLLLSRRGPAAEGVEALREELTAAGAKVTVQACDAADREQLALALDGIPRDCPLTAVVHAAGVLRDAVVESIDADGLDAVLRPKTDAAWHLHELTAGADLSAFVLFSSLAGVLGGAGQGGYAAANAFLDGLALQRRRTGLPGLSIAWGLWAEATGMTGHLGAADLERINRGGIAALGTGQGLALLDAALAGDPDDALLLAAALDEPVLRATEPGLLPPLLVGLFPPRRRVTVARSGAPSAGGGRQALDSRDAVVERLRYRFAATMGFDAPELDTVAPLVGQGLDSVMAMQIRSLIEADFGQSLPIASLFNGASIESIADQLVAGAGQPVDAAAGPSHGAGEEPEEVAEVVRHPATRDVVRLLRAEQHGTPAVTHHIGLAVRLTTPTTRERLGEVIASLTARHAALRTAIVPDAEGGQQLEVRRALDGELLRWSPVGEDADVDQRLRELMEPPFDLAAAPLWRFELLAFPSGEQVLVFGAHHAVSDLASLMLVAHGLGAGLGGTEPPAVVTNRDIDLLLRAQAARPAEQQGPSADWRADFVGARRLDLELAGPRPAQRSFRSAMHLAELPQDLHEKVAARANRLGITPAAFWLGVLTVHLARLRERNRFVLAVPVDTRMHVSALDAVGYFGLPIPFAAQVEAGESATDTLRRTDGRLSRVLERGVTFFDAMSALVQEGLYRKDAPLVEVYFNYMPPQAGAAEGLRIVPAGTGYSDLDLMVTVMPGLGKVGLEYNADILDEASCADLARGCLALAAEIADDPDTLISLPEGPVVASEPSRASEPDVAPAVASVPTDRIAVAATFALGNLPAMLSVALEDAGVAGGPFTVVEAPYHQVLAGLHDPGSVLAAKSTAAGLVLLRPGDLTRFADKAGDGDGAGDLLAQLADEYPAALRALAERTRTPLVVAFLPERDDDERLRAWERQVTAGLVDRPGIAVLPSETWQDDAYPADDLFDPRTDAIAHLPFQDEFQAVVALRLADVLWNIRRPAPKVIVVDGDETLWSGVAGEIGPEHVDFTGARALLARRLSQWREAGVLLALVSNNDEETVHRILDRPDSPLRREHFAAISAAWEPKWTRIVKIAEELRLGLDSFLFLDDNPVEIAGVRAQLPEVLCVTCPAEEELASLVHRVWPAVPRAATSEDAARAGFYREEQVRDEARAQLGFAEFLANLQLELDMAPVSEETAERTIQLSRRTNQFNLRPRPLDAAELERLGKDGEVWTATARDRFGAYGQIGVLAVTADGDTLEVVAWMMSCRVLGRGVEDRLLQWLADRAEAHGCGAVRLIADRTPRNIPARRLVSRLGGGDVDAPRLEVSVPREQLREFRSWALGSENAAEDSNA</sequence>
<keyword evidence="3" id="KW-0597">Phosphoprotein</keyword>
<dbReference type="Gene3D" id="3.30.559.10">
    <property type="entry name" value="Chloramphenicol acetyltransferase-like domain"/>
    <property type="match status" value="1"/>
</dbReference>
<dbReference type="Gene3D" id="3.40.50.1000">
    <property type="entry name" value="HAD superfamily/HAD-like"/>
    <property type="match status" value="1"/>
</dbReference>
<accession>A0ABN8V8L5</accession>
<evidence type="ECO:0000256" key="4">
    <source>
        <dbReference type="ARBA" id="ARBA00022679"/>
    </source>
</evidence>
<dbReference type="Gene3D" id="3.40.630.30">
    <property type="match status" value="1"/>
</dbReference>
<dbReference type="InterPro" id="IPR001242">
    <property type="entry name" value="Condensation_dom"/>
</dbReference>
<keyword evidence="4" id="KW-0808">Transferase</keyword>
<feature type="domain" description="Carrier" evidence="7">
    <location>
        <begin position="803"/>
        <end position="880"/>
    </location>
</feature>
<dbReference type="Pfam" id="PF08659">
    <property type="entry name" value="KR"/>
    <property type="match status" value="1"/>
</dbReference>
<dbReference type="Proteomes" id="UP001154015">
    <property type="component" value="Unassembled WGS sequence"/>
</dbReference>
<evidence type="ECO:0000313" key="9">
    <source>
        <dbReference type="EMBL" id="CAH9419162.1"/>
    </source>
</evidence>
<name>A0ABN8V8L5_STRGL</name>
<dbReference type="Pfam" id="PF14765">
    <property type="entry name" value="PS-DH"/>
    <property type="match status" value="1"/>
</dbReference>
<dbReference type="EMBL" id="CAKXYP010000022">
    <property type="protein sequence ID" value="CAH9419162.1"/>
    <property type="molecule type" value="Genomic_DNA"/>
</dbReference>
<dbReference type="InterPro" id="IPR010037">
    <property type="entry name" value="FkbH_domain"/>
</dbReference>
<comment type="caution">
    <text evidence="9">The sequence shown here is derived from an EMBL/GenBank/DDBJ whole genome shotgun (WGS) entry which is preliminary data.</text>
</comment>
<dbReference type="InterPro" id="IPR023213">
    <property type="entry name" value="CAT-like_dom_sf"/>
</dbReference>
<dbReference type="Gene3D" id="1.10.1200.10">
    <property type="entry name" value="ACP-like"/>
    <property type="match status" value="1"/>
</dbReference>
<dbReference type="InterPro" id="IPR036514">
    <property type="entry name" value="SGNH_hydro_sf"/>
</dbReference>
<dbReference type="InterPro" id="IPR057326">
    <property type="entry name" value="KR_dom"/>
</dbReference>
<dbReference type="InterPro" id="IPR020806">
    <property type="entry name" value="PKS_PP-bd"/>
</dbReference>
<evidence type="ECO:0000256" key="3">
    <source>
        <dbReference type="ARBA" id="ARBA00022553"/>
    </source>
</evidence>
<dbReference type="Pfam" id="PF21089">
    <property type="entry name" value="PKS_DH_N"/>
    <property type="match status" value="1"/>
</dbReference>
<keyword evidence="10" id="KW-1185">Reference proteome</keyword>
<dbReference type="Pfam" id="PF00550">
    <property type="entry name" value="PP-binding"/>
    <property type="match status" value="1"/>
</dbReference>
<dbReference type="SMART" id="SM00823">
    <property type="entry name" value="PKS_PP"/>
    <property type="match status" value="1"/>
</dbReference>
<comment type="cofactor">
    <cofactor evidence="1">
        <name>pantetheine 4'-phosphate</name>
        <dbReference type="ChEBI" id="CHEBI:47942"/>
    </cofactor>
</comment>
<dbReference type="Pfam" id="PF00668">
    <property type="entry name" value="Condensation"/>
    <property type="match status" value="1"/>
</dbReference>
<dbReference type="Gene3D" id="3.30.70.3290">
    <property type="match status" value="1"/>
</dbReference>
<protein>
    <submittedName>
        <fullName evidence="9">Modular polyketide synthase</fullName>
    </submittedName>
</protein>
<dbReference type="Pfam" id="PF22953">
    <property type="entry name" value="SpnB_Rossmann"/>
    <property type="match status" value="1"/>
</dbReference>
<dbReference type="InterPro" id="IPR013968">
    <property type="entry name" value="PKS_KR"/>
</dbReference>
<feature type="active site" description="Proton acceptor; for dehydratase activity" evidence="6">
    <location>
        <position position="86"/>
    </location>
</feature>
<dbReference type="SUPFAM" id="SSF56784">
    <property type="entry name" value="HAD-like"/>
    <property type="match status" value="1"/>
</dbReference>
<dbReference type="InterPro" id="IPR050091">
    <property type="entry name" value="PKS_NRPS_Biosynth_Enz"/>
</dbReference>
<dbReference type="InterPro" id="IPR009081">
    <property type="entry name" value="PP-bd_ACP"/>
</dbReference>
<dbReference type="CDD" id="cd08956">
    <property type="entry name" value="KR_3_FAS_SDR_x"/>
    <property type="match status" value="1"/>
</dbReference>
<evidence type="ECO:0000256" key="1">
    <source>
        <dbReference type="ARBA" id="ARBA00001957"/>
    </source>
</evidence>
<gene>
    <name evidence="9" type="ORF">SGL43_06217</name>
</gene>
<dbReference type="PROSITE" id="PS52019">
    <property type="entry name" value="PKS_MFAS_DH"/>
    <property type="match status" value="1"/>
</dbReference>
<dbReference type="Gene3D" id="3.40.50.1110">
    <property type="entry name" value="SGNH hydrolase"/>
    <property type="match status" value="1"/>
</dbReference>
<dbReference type="InterPro" id="IPR055123">
    <property type="entry name" value="SpnB-like_Rossmann"/>
</dbReference>
<evidence type="ECO:0000313" key="10">
    <source>
        <dbReference type="Proteomes" id="UP001154015"/>
    </source>
</evidence>
<evidence type="ECO:0000259" key="7">
    <source>
        <dbReference type="PROSITE" id="PS50075"/>
    </source>
</evidence>
<evidence type="ECO:0000256" key="5">
    <source>
        <dbReference type="ARBA" id="ARBA00023268"/>
    </source>
</evidence>
<dbReference type="InterPro" id="IPR036291">
    <property type="entry name" value="NAD(P)-bd_dom_sf"/>
</dbReference>
<feature type="region of interest" description="N-terminal hotdog fold" evidence="6">
    <location>
        <begin position="54"/>
        <end position="178"/>
    </location>
</feature>
<evidence type="ECO:0000259" key="8">
    <source>
        <dbReference type="PROSITE" id="PS52019"/>
    </source>
</evidence>